<keyword evidence="3" id="KW-1185">Reference proteome</keyword>
<evidence type="ECO:0000313" key="2">
    <source>
        <dbReference type="EMBL" id="KAL3091279.1"/>
    </source>
</evidence>
<feature type="region of interest" description="Disordered" evidence="1">
    <location>
        <begin position="139"/>
        <end position="180"/>
    </location>
</feature>
<organism evidence="2 3">
    <name type="scientific">Heterodera trifolii</name>
    <dbReference type="NCBI Taxonomy" id="157864"/>
    <lineage>
        <taxon>Eukaryota</taxon>
        <taxon>Metazoa</taxon>
        <taxon>Ecdysozoa</taxon>
        <taxon>Nematoda</taxon>
        <taxon>Chromadorea</taxon>
        <taxon>Rhabditida</taxon>
        <taxon>Tylenchina</taxon>
        <taxon>Tylenchomorpha</taxon>
        <taxon>Tylenchoidea</taxon>
        <taxon>Heteroderidae</taxon>
        <taxon>Heteroderinae</taxon>
        <taxon>Heterodera</taxon>
    </lineage>
</organism>
<evidence type="ECO:0000313" key="3">
    <source>
        <dbReference type="Proteomes" id="UP001620626"/>
    </source>
</evidence>
<dbReference type="AlphaFoldDB" id="A0ABD2JKY2"/>
<reference evidence="2 3" key="1">
    <citation type="submission" date="2024-10" db="EMBL/GenBank/DDBJ databases">
        <authorList>
            <person name="Kim D."/>
        </authorList>
    </citation>
    <scope>NUCLEOTIDE SEQUENCE [LARGE SCALE GENOMIC DNA]</scope>
    <source>
        <strain evidence="2">BH-2024</strain>
    </source>
</reference>
<dbReference type="Proteomes" id="UP001620626">
    <property type="component" value="Unassembled WGS sequence"/>
</dbReference>
<accession>A0ABD2JKY2</accession>
<dbReference type="EMBL" id="JBICBT010000945">
    <property type="protein sequence ID" value="KAL3091279.1"/>
    <property type="molecule type" value="Genomic_DNA"/>
</dbReference>
<protein>
    <submittedName>
        <fullName evidence="2">Uncharacterized protein</fullName>
    </submittedName>
</protein>
<proteinExistence type="predicted"/>
<gene>
    <name evidence="2" type="ORF">niasHT_029622</name>
</gene>
<name>A0ABD2JKY2_9BILA</name>
<sequence length="180" mass="21401">MSTGPIGKPQKQFHFVTDEKGKIKWNFTTEVRENKFTPKGFRNCKSKLPVTILVVTTKESRLLEKYQNYAQMKKEMLARNGKLYKKNIIKFNELELVKTKKTVKWPSKLEEYRFFVSDHENDDDEERIKKPKKKLDEMTKLKNILNDQPAESTNDEDEDEDEEDDTDDEEDWNVGEEEED</sequence>
<feature type="compositionally biased region" description="Acidic residues" evidence="1">
    <location>
        <begin position="153"/>
        <end position="180"/>
    </location>
</feature>
<evidence type="ECO:0000256" key="1">
    <source>
        <dbReference type="SAM" id="MobiDB-lite"/>
    </source>
</evidence>
<comment type="caution">
    <text evidence="2">The sequence shown here is derived from an EMBL/GenBank/DDBJ whole genome shotgun (WGS) entry which is preliminary data.</text>
</comment>